<gene>
    <name evidence="2" type="ORF">E6C55_04565</name>
</gene>
<dbReference type="EMBL" id="SSOB01000004">
    <property type="protein sequence ID" value="THF83441.1"/>
    <property type="molecule type" value="Genomic_DNA"/>
</dbReference>
<evidence type="ECO:0000313" key="2">
    <source>
        <dbReference type="EMBL" id="THF83441.1"/>
    </source>
</evidence>
<dbReference type="Proteomes" id="UP000310636">
    <property type="component" value="Unassembled WGS sequence"/>
</dbReference>
<dbReference type="Gene3D" id="3.40.50.1820">
    <property type="entry name" value="alpha/beta hydrolase"/>
    <property type="match status" value="1"/>
</dbReference>
<evidence type="ECO:0000256" key="1">
    <source>
        <dbReference type="SAM" id="MobiDB-lite"/>
    </source>
</evidence>
<protein>
    <submittedName>
        <fullName evidence="2">Alpha/beta hydrolase</fullName>
    </submittedName>
</protein>
<keyword evidence="3" id="KW-1185">Reference proteome</keyword>
<proteinExistence type="predicted"/>
<organism evidence="2 3">
    <name type="scientific">Cohnella fermenti</name>
    <dbReference type="NCBI Taxonomy" id="2565925"/>
    <lineage>
        <taxon>Bacteria</taxon>
        <taxon>Bacillati</taxon>
        <taxon>Bacillota</taxon>
        <taxon>Bacilli</taxon>
        <taxon>Bacillales</taxon>
        <taxon>Paenibacillaceae</taxon>
        <taxon>Cohnella</taxon>
    </lineage>
</organism>
<keyword evidence="2" id="KW-0378">Hydrolase</keyword>
<dbReference type="RefSeq" id="WP_136368597.1">
    <property type="nucleotide sequence ID" value="NZ_SSOB01000004.1"/>
</dbReference>
<feature type="region of interest" description="Disordered" evidence="1">
    <location>
        <begin position="153"/>
        <end position="189"/>
    </location>
</feature>
<dbReference type="SUPFAM" id="SSF53474">
    <property type="entry name" value="alpha/beta-Hydrolases"/>
    <property type="match status" value="1"/>
</dbReference>
<dbReference type="AlphaFoldDB" id="A0A4S4C6C3"/>
<sequence>MDAALHDGSRIPVEIRGDGPTVLLPVNPVPVEGAQAEEMRRWGADPALGRTLIEGLSDRFRVVAFGYEDHVQRHPKPLTLTPAHIAADFLAIADAAGAERFAYYGYSWLALSGLQLAIRTDRLSALVMGGFPPIGGPYREMLAVTRATRKMANDGLSEGEKRANDPEPEHPVPNAAAAAPMDSAPAASSNWEDYDWSNVDIPMNAAQTEQFVTLYEHLQHFDDRAAQSRIRCPRLAFAGSADRIDYGARWGDVQVDIAGPLLRHREELEALGWKVRLSDGLDHTSAMQAKNVLPLIGPWLDRHLLRE</sequence>
<reference evidence="2 3" key="1">
    <citation type="submission" date="2019-04" db="EMBL/GenBank/DDBJ databases">
        <title>Cohnella sp. nov. isolated from preserved vegetables.</title>
        <authorList>
            <person name="Lin S.-Y."/>
            <person name="Hung M.-H."/>
            <person name="Young C.-C."/>
        </authorList>
    </citation>
    <scope>NUCLEOTIDE SEQUENCE [LARGE SCALE GENOMIC DNA]</scope>
    <source>
        <strain evidence="2 3">CC-MHH1044</strain>
    </source>
</reference>
<dbReference type="OrthoDB" id="3512457at2"/>
<name>A0A4S4C6C3_9BACL</name>
<dbReference type="InterPro" id="IPR029058">
    <property type="entry name" value="AB_hydrolase_fold"/>
</dbReference>
<feature type="compositionally biased region" description="Basic and acidic residues" evidence="1">
    <location>
        <begin position="158"/>
        <end position="170"/>
    </location>
</feature>
<feature type="compositionally biased region" description="Low complexity" evidence="1">
    <location>
        <begin position="172"/>
        <end position="187"/>
    </location>
</feature>
<dbReference type="GO" id="GO:0016787">
    <property type="term" value="F:hydrolase activity"/>
    <property type="evidence" value="ECO:0007669"/>
    <property type="project" value="UniProtKB-KW"/>
</dbReference>
<comment type="caution">
    <text evidence="2">The sequence shown here is derived from an EMBL/GenBank/DDBJ whole genome shotgun (WGS) entry which is preliminary data.</text>
</comment>
<accession>A0A4S4C6C3</accession>
<evidence type="ECO:0000313" key="3">
    <source>
        <dbReference type="Proteomes" id="UP000310636"/>
    </source>
</evidence>